<dbReference type="Proteomes" id="UP000717585">
    <property type="component" value="Unassembled WGS sequence"/>
</dbReference>
<dbReference type="PROSITE" id="PS51186">
    <property type="entry name" value="GNAT"/>
    <property type="match status" value="1"/>
</dbReference>
<accession>A0A8J6AVI2</accession>
<dbReference type="InterPro" id="IPR000182">
    <property type="entry name" value="GNAT_dom"/>
</dbReference>
<evidence type="ECO:0000259" key="1">
    <source>
        <dbReference type="PROSITE" id="PS51186"/>
    </source>
</evidence>
<proteinExistence type="predicted"/>
<evidence type="ECO:0000313" key="3">
    <source>
        <dbReference type="Proteomes" id="UP000717585"/>
    </source>
</evidence>
<dbReference type="AlphaFoldDB" id="A0A8J6AVI2"/>
<comment type="caution">
    <text evidence="2">The sequence shown here is derived from an EMBL/GenBank/DDBJ whole genome shotgun (WGS) entry which is preliminary data.</text>
</comment>
<dbReference type="GO" id="GO:0016747">
    <property type="term" value="F:acyltransferase activity, transferring groups other than amino-acyl groups"/>
    <property type="evidence" value="ECO:0007669"/>
    <property type="project" value="InterPro"/>
</dbReference>
<dbReference type="OrthoDB" id="61870at2759"/>
<protein>
    <submittedName>
        <fullName evidence="2">FR47-like protein</fullName>
    </submittedName>
</protein>
<gene>
    <name evidence="2" type="ORF">J8273_5047</name>
</gene>
<dbReference type="Pfam" id="PF00583">
    <property type="entry name" value="Acetyltransf_1"/>
    <property type="match status" value="1"/>
</dbReference>
<reference evidence="2" key="1">
    <citation type="submission" date="2021-05" db="EMBL/GenBank/DDBJ databases">
        <title>A free-living protist that lacks canonical eukaryotic 1 DNA replication and segregation systems.</title>
        <authorList>
            <person name="Salas-Leiva D.E."/>
            <person name="Tromer E.C."/>
            <person name="Curtis B.A."/>
            <person name="Jerlstrom-Hultqvist J."/>
            <person name="Kolisko M."/>
            <person name="Yi Z."/>
            <person name="Salas-Leiva J.S."/>
            <person name="Gallot-Lavallee L."/>
            <person name="Kops G.J.P.L."/>
            <person name="Archibald J.M."/>
            <person name="Simpson A.G.B."/>
            <person name="Roger A.J."/>
        </authorList>
    </citation>
    <scope>NUCLEOTIDE SEQUENCE</scope>
    <source>
        <strain evidence="2">BICM</strain>
    </source>
</reference>
<organism evidence="2 3">
    <name type="scientific">Carpediemonas membranifera</name>
    <dbReference type="NCBI Taxonomy" id="201153"/>
    <lineage>
        <taxon>Eukaryota</taxon>
        <taxon>Metamonada</taxon>
        <taxon>Carpediemonas-like organisms</taxon>
        <taxon>Carpediemonas</taxon>
    </lineage>
</organism>
<dbReference type="EMBL" id="JAHDYR010000024">
    <property type="protein sequence ID" value="KAG9393560.1"/>
    <property type="molecule type" value="Genomic_DNA"/>
</dbReference>
<evidence type="ECO:0000313" key="2">
    <source>
        <dbReference type="EMBL" id="KAG9393560.1"/>
    </source>
</evidence>
<dbReference type="SUPFAM" id="SSF55729">
    <property type="entry name" value="Acyl-CoA N-acyltransferases (Nat)"/>
    <property type="match status" value="1"/>
</dbReference>
<sequence length="284" mass="30622">MGAGSSKKKKVTSRCVYYDGSDAFLAALEPVLLREPGRHSFMFGIVHNCEEFHGFGVYRGDELVLVAIQTPPRPLVAGTVGSHEVSKDEVALLIDEVAANDLVLPGINADVAVAEMIAAEHAYRSGQLYEEDIHLNLYALDSSPESTGGELRAPTEAELPLVNRWVSEFYAEVIHEPDRACPAMGVGEMPSLALWVVDGAPVSMLQFVLPTPASTMVTHVYTPPDNRGKGYATGMVAAAAAKAVQDKGLICLHAHAANPASNQVYRTVGFDQLLVRALYYFKLP</sequence>
<feature type="domain" description="N-acetyltransferase" evidence="1">
    <location>
        <begin position="149"/>
        <end position="284"/>
    </location>
</feature>
<keyword evidence="3" id="KW-1185">Reference proteome</keyword>
<dbReference type="InterPro" id="IPR016181">
    <property type="entry name" value="Acyl_CoA_acyltransferase"/>
</dbReference>
<dbReference type="Gene3D" id="3.40.630.30">
    <property type="match status" value="1"/>
</dbReference>
<name>A0A8J6AVI2_9EUKA</name>